<keyword evidence="4" id="KW-1185">Reference proteome</keyword>
<feature type="region of interest" description="Disordered" evidence="1">
    <location>
        <begin position="248"/>
        <end position="283"/>
    </location>
</feature>
<feature type="compositionally biased region" description="Basic residues" evidence="1">
    <location>
        <begin position="164"/>
        <end position="173"/>
    </location>
</feature>
<reference evidence="3 4" key="1">
    <citation type="journal article" date="2019" name="Commun. Biol.">
        <title>The bagworm genome reveals a unique fibroin gene that provides high tensile strength.</title>
        <authorList>
            <person name="Kono N."/>
            <person name="Nakamura H."/>
            <person name="Ohtoshi R."/>
            <person name="Tomita M."/>
            <person name="Numata K."/>
            <person name="Arakawa K."/>
        </authorList>
    </citation>
    <scope>NUCLEOTIDE SEQUENCE [LARGE SCALE GENOMIC DNA]</scope>
</reference>
<dbReference type="OrthoDB" id="372624at2759"/>
<dbReference type="Gene3D" id="1.10.10.60">
    <property type="entry name" value="Homeodomain-like"/>
    <property type="match status" value="1"/>
</dbReference>
<proteinExistence type="predicted"/>
<dbReference type="GO" id="GO:0003682">
    <property type="term" value="F:chromatin binding"/>
    <property type="evidence" value="ECO:0007669"/>
    <property type="project" value="TreeGrafter"/>
</dbReference>
<dbReference type="STRING" id="151549.A0A4C1ZR00"/>
<evidence type="ECO:0000256" key="1">
    <source>
        <dbReference type="SAM" id="MobiDB-lite"/>
    </source>
</evidence>
<evidence type="ECO:0000259" key="2">
    <source>
        <dbReference type="PROSITE" id="PS50090"/>
    </source>
</evidence>
<evidence type="ECO:0000313" key="3">
    <source>
        <dbReference type="EMBL" id="GBP90360.1"/>
    </source>
</evidence>
<organism evidence="3 4">
    <name type="scientific">Eumeta variegata</name>
    <name type="common">Bagworm moth</name>
    <name type="synonym">Eumeta japonica</name>
    <dbReference type="NCBI Taxonomy" id="151549"/>
    <lineage>
        <taxon>Eukaryota</taxon>
        <taxon>Metazoa</taxon>
        <taxon>Ecdysozoa</taxon>
        <taxon>Arthropoda</taxon>
        <taxon>Hexapoda</taxon>
        <taxon>Insecta</taxon>
        <taxon>Pterygota</taxon>
        <taxon>Neoptera</taxon>
        <taxon>Endopterygota</taxon>
        <taxon>Lepidoptera</taxon>
        <taxon>Glossata</taxon>
        <taxon>Ditrysia</taxon>
        <taxon>Tineoidea</taxon>
        <taxon>Psychidae</taxon>
        <taxon>Oiketicinae</taxon>
        <taxon>Eumeta</taxon>
    </lineage>
</organism>
<dbReference type="GO" id="GO:0006281">
    <property type="term" value="P:DNA repair"/>
    <property type="evidence" value="ECO:0007669"/>
    <property type="project" value="TreeGrafter"/>
</dbReference>
<feature type="compositionally biased region" description="Gly residues" evidence="1">
    <location>
        <begin position="374"/>
        <end position="390"/>
    </location>
</feature>
<dbReference type="PROSITE" id="PS50090">
    <property type="entry name" value="MYB_LIKE"/>
    <property type="match status" value="1"/>
</dbReference>
<dbReference type="PANTHER" id="PTHR46459:SF1">
    <property type="entry name" value="E1A-BINDING PROTEIN P400"/>
    <property type="match status" value="1"/>
</dbReference>
<name>A0A4C1ZR00_EUMVA</name>
<comment type="caution">
    <text evidence="3">The sequence shown here is derived from an EMBL/GenBank/DDBJ whole genome shotgun (WGS) entry which is preliminary data.</text>
</comment>
<dbReference type="GO" id="GO:0000812">
    <property type="term" value="C:Swr1 complex"/>
    <property type="evidence" value="ECO:0007669"/>
    <property type="project" value="TreeGrafter"/>
</dbReference>
<protein>
    <recommendedName>
        <fullName evidence="2">Myb-like domain-containing protein</fullName>
    </recommendedName>
</protein>
<feature type="region of interest" description="Disordered" evidence="1">
    <location>
        <begin position="373"/>
        <end position="442"/>
    </location>
</feature>
<evidence type="ECO:0000313" key="4">
    <source>
        <dbReference type="Proteomes" id="UP000299102"/>
    </source>
</evidence>
<feature type="compositionally biased region" description="Low complexity" evidence="1">
    <location>
        <begin position="253"/>
        <end position="265"/>
    </location>
</feature>
<feature type="compositionally biased region" description="Low complexity" evidence="1">
    <location>
        <begin position="273"/>
        <end position="283"/>
    </location>
</feature>
<gene>
    <name evidence="3" type="ORF">EVAR_55054_1</name>
</gene>
<dbReference type="InterPro" id="IPR001005">
    <property type="entry name" value="SANT/Myb"/>
</dbReference>
<accession>A0A4C1ZR00</accession>
<dbReference type="EMBL" id="BGZK01002077">
    <property type="protein sequence ID" value="GBP90360.1"/>
    <property type="molecule type" value="Genomic_DNA"/>
</dbReference>
<feature type="domain" description="Myb-like" evidence="2">
    <location>
        <begin position="101"/>
        <end position="158"/>
    </location>
</feature>
<dbReference type="AlphaFoldDB" id="A0A4C1ZR00"/>
<feature type="region of interest" description="Disordered" evidence="1">
    <location>
        <begin position="26"/>
        <end position="65"/>
    </location>
</feature>
<feature type="compositionally biased region" description="Basic residues" evidence="1">
    <location>
        <begin position="46"/>
        <end position="55"/>
    </location>
</feature>
<sequence length="442" mass="47129">MWCPPTPPQGDGDVYMESWTRALYRPGAAPGDLLPPTARPPPRTPRSPRPRRHLQRVPLAPASLFDRAAPRVRSRLRHHPHVAATHAPHAPHPHPHPALDWTPAEDAVLRRGLRLQRLSAEPPAAHIPNWEWVADLVADVARVYRTARACRDRYEAVCVDDHRAHRKQKKGKPRHDETAPRPPLARIESMREAVERRRRAPKRRYEDPSPHNAKHAALLADLGVDYDKPPSPMEVATRRAERIAKEKLKAGGSATVSQSTAVAASTPPPAQPPAASSAPTPTVASATLHHAPQRIVVAAHSVATLIKGGSVSGVAGASTSGTTQLYRQQALARHQLKVLQQAAPGAAAGSAGEALRTLHLQQLAVGRARTQQAGGAGAGVGGVSAAGAGGPTSRPPHVVVAHLTHPQHLRQASPAPVPTASSTTQPAPAPATHNQNDLTDRQ</sequence>
<feature type="region of interest" description="Disordered" evidence="1">
    <location>
        <begin position="161"/>
        <end position="214"/>
    </location>
</feature>
<dbReference type="PANTHER" id="PTHR46459">
    <property type="entry name" value="E1A-BINDING PROTEIN P400-RELATED"/>
    <property type="match status" value="1"/>
</dbReference>
<feature type="compositionally biased region" description="Low complexity" evidence="1">
    <location>
        <begin position="412"/>
        <end position="432"/>
    </location>
</feature>
<dbReference type="Proteomes" id="UP000299102">
    <property type="component" value="Unassembled WGS sequence"/>
</dbReference>
<dbReference type="GO" id="GO:0035267">
    <property type="term" value="C:NuA4 histone acetyltransferase complex"/>
    <property type="evidence" value="ECO:0007669"/>
    <property type="project" value="TreeGrafter"/>
</dbReference>
<feature type="compositionally biased region" description="Polar residues" evidence="1">
    <location>
        <begin position="433"/>
        <end position="442"/>
    </location>
</feature>